<protein>
    <submittedName>
        <fullName evidence="2">Uncharacterized protein</fullName>
    </submittedName>
</protein>
<organism evidence="2 3">
    <name type="scientific">Solanum commersonii</name>
    <name type="common">Commerson's wild potato</name>
    <name type="synonym">Commerson's nightshade</name>
    <dbReference type="NCBI Taxonomy" id="4109"/>
    <lineage>
        <taxon>Eukaryota</taxon>
        <taxon>Viridiplantae</taxon>
        <taxon>Streptophyta</taxon>
        <taxon>Embryophyta</taxon>
        <taxon>Tracheophyta</taxon>
        <taxon>Spermatophyta</taxon>
        <taxon>Magnoliopsida</taxon>
        <taxon>eudicotyledons</taxon>
        <taxon>Gunneridae</taxon>
        <taxon>Pentapetalae</taxon>
        <taxon>asterids</taxon>
        <taxon>lamiids</taxon>
        <taxon>Solanales</taxon>
        <taxon>Solanaceae</taxon>
        <taxon>Solanoideae</taxon>
        <taxon>Solaneae</taxon>
        <taxon>Solanum</taxon>
    </lineage>
</organism>
<feature type="region of interest" description="Disordered" evidence="1">
    <location>
        <begin position="1"/>
        <end position="52"/>
    </location>
</feature>
<proteinExistence type="predicted"/>
<evidence type="ECO:0000313" key="2">
    <source>
        <dbReference type="EMBL" id="KAG5571877.1"/>
    </source>
</evidence>
<keyword evidence="3" id="KW-1185">Reference proteome</keyword>
<feature type="region of interest" description="Disordered" evidence="1">
    <location>
        <begin position="76"/>
        <end position="115"/>
    </location>
</feature>
<accession>A0A9J5W8F5</accession>
<reference evidence="2 3" key="1">
    <citation type="submission" date="2020-09" db="EMBL/GenBank/DDBJ databases">
        <title>De no assembly of potato wild relative species, Solanum commersonii.</title>
        <authorList>
            <person name="Cho K."/>
        </authorList>
    </citation>
    <scope>NUCLEOTIDE SEQUENCE [LARGE SCALE GENOMIC DNA]</scope>
    <source>
        <strain evidence="2">LZ3.2</strain>
        <tissue evidence="2">Leaf</tissue>
    </source>
</reference>
<name>A0A9J5W8F5_SOLCO</name>
<dbReference type="OrthoDB" id="1314187at2759"/>
<dbReference type="AlphaFoldDB" id="A0A9J5W8F5"/>
<dbReference type="Proteomes" id="UP000824120">
    <property type="component" value="Chromosome 12"/>
</dbReference>
<evidence type="ECO:0000256" key="1">
    <source>
        <dbReference type="SAM" id="MobiDB-lite"/>
    </source>
</evidence>
<sequence length="115" mass="12632">MSGDTNALPQWAVRRPRTNVIDPPMADLLGIENGSPTQDNLETSGTKEDTSNDEHIACLEQQIADLQGEVERVRNFGKLPVSNTPPKEPRTTAPMPPHFPSLESPVPNHFPPQNT</sequence>
<dbReference type="EMBL" id="JACXVP010000012">
    <property type="protein sequence ID" value="KAG5571877.1"/>
    <property type="molecule type" value="Genomic_DNA"/>
</dbReference>
<evidence type="ECO:0000313" key="3">
    <source>
        <dbReference type="Proteomes" id="UP000824120"/>
    </source>
</evidence>
<gene>
    <name evidence="2" type="ORF">H5410_061643</name>
</gene>
<feature type="compositionally biased region" description="Polar residues" evidence="1">
    <location>
        <begin position="34"/>
        <end position="44"/>
    </location>
</feature>
<comment type="caution">
    <text evidence="2">The sequence shown here is derived from an EMBL/GenBank/DDBJ whole genome shotgun (WGS) entry which is preliminary data.</text>
</comment>